<dbReference type="EMBL" id="JAKCXM010000264">
    <property type="protein sequence ID" value="KAJ0397161.1"/>
    <property type="molecule type" value="Genomic_DNA"/>
</dbReference>
<evidence type="ECO:0000313" key="2">
    <source>
        <dbReference type="EMBL" id="KAJ0397161.1"/>
    </source>
</evidence>
<protein>
    <submittedName>
        <fullName evidence="2">Uncharacterized protein</fullName>
    </submittedName>
</protein>
<evidence type="ECO:0000256" key="1">
    <source>
        <dbReference type="SAM" id="MobiDB-lite"/>
    </source>
</evidence>
<evidence type="ECO:0000313" key="3">
    <source>
        <dbReference type="Proteomes" id="UP001209570"/>
    </source>
</evidence>
<proteinExistence type="predicted"/>
<name>A0AAD5LYW5_PYTIN</name>
<reference evidence="2" key="1">
    <citation type="submission" date="2021-12" db="EMBL/GenBank/DDBJ databases">
        <title>Prjna785345.</title>
        <authorList>
            <person name="Rujirawat T."/>
            <person name="Krajaejun T."/>
        </authorList>
    </citation>
    <scope>NUCLEOTIDE SEQUENCE</scope>
    <source>
        <strain evidence="2">Pi057C3</strain>
    </source>
</reference>
<organism evidence="2 3">
    <name type="scientific">Pythium insidiosum</name>
    <name type="common">Pythiosis disease agent</name>
    <dbReference type="NCBI Taxonomy" id="114742"/>
    <lineage>
        <taxon>Eukaryota</taxon>
        <taxon>Sar</taxon>
        <taxon>Stramenopiles</taxon>
        <taxon>Oomycota</taxon>
        <taxon>Peronosporomycetes</taxon>
        <taxon>Pythiales</taxon>
        <taxon>Pythiaceae</taxon>
        <taxon>Pythium</taxon>
    </lineage>
</organism>
<accession>A0AAD5LYW5</accession>
<sequence length="94" mass="10317">MDWQTNLATIIKHTDANLEQQLRQFADVSVGLTTCLPEAPRIYPTTRQNPKNATGGGNHDEPNIASAFLRESLASMRRPDEQFPIPAPSTQDGG</sequence>
<keyword evidence="3" id="KW-1185">Reference proteome</keyword>
<dbReference type="AlphaFoldDB" id="A0AAD5LYW5"/>
<comment type="caution">
    <text evidence="2">The sequence shown here is derived from an EMBL/GenBank/DDBJ whole genome shotgun (WGS) entry which is preliminary data.</text>
</comment>
<dbReference type="Proteomes" id="UP001209570">
    <property type="component" value="Unassembled WGS sequence"/>
</dbReference>
<feature type="region of interest" description="Disordered" evidence="1">
    <location>
        <begin position="41"/>
        <end position="94"/>
    </location>
</feature>
<gene>
    <name evidence="2" type="ORF">P43SY_006016</name>
</gene>